<accession>G0A4U7</accession>
<dbReference type="eggNOG" id="COG0343">
    <property type="taxonomic scope" value="Bacteria"/>
</dbReference>
<dbReference type="InterPro" id="IPR036511">
    <property type="entry name" value="TGT-like_sf"/>
</dbReference>
<dbReference type="Gene3D" id="3.20.20.105">
    <property type="entry name" value="Queuine tRNA-ribosyltransferase-like"/>
    <property type="match status" value="1"/>
</dbReference>
<proteinExistence type="predicted"/>
<reference evidence="2" key="3">
    <citation type="submission" date="2011-05" db="EMBL/GenBank/DDBJ databases">
        <title>Complete sequence of Methylomonas methanica MC09.</title>
        <authorList>
            <consortium name="US DOE Joint Genome Institute"/>
            <person name="Lucas S."/>
            <person name="Han J."/>
            <person name="Lapidus A."/>
            <person name="Cheng J.-F."/>
            <person name="Goodwin L."/>
            <person name="Pitluck S."/>
            <person name="Peters L."/>
            <person name="Mikhailova N."/>
            <person name="Teshima H."/>
            <person name="Han C."/>
            <person name="Tapia R."/>
            <person name="Land M."/>
            <person name="Hauser L."/>
            <person name="Kyrpides N."/>
            <person name="Ivanova N."/>
            <person name="Pagani I."/>
            <person name="Stein L."/>
            <person name="Woyke T."/>
        </authorList>
    </citation>
    <scope>NUCLEOTIDE SEQUENCE [LARGE SCALE GENOMIC DNA]</scope>
    <source>
        <strain evidence="2">MC09</strain>
    </source>
</reference>
<dbReference type="STRING" id="857087.Metme_4498"/>
<reference key="2">
    <citation type="submission" date="2011-05" db="EMBL/GenBank/DDBJ databases">
        <title>Complete genome sequence of the aerobic marine methanotroph Methylomonas methanica MC09.</title>
        <authorList>
            <person name="Boden R."/>
            <person name="Cunliffe M."/>
            <person name="Scanlan J."/>
            <person name="Moussard H."/>
            <person name="Kits K.D."/>
            <person name="Klotz M."/>
            <person name="Jetten M."/>
            <person name="Vuilleumier S."/>
            <person name="Han J."/>
            <person name="Peters L."/>
            <person name="Mikhailova N."/>
            <person name="Teshima H."/>
            <person name="Tapia R."/>
            <person name="Kyrpides N."/>
            <person name="Ivanova N."/>
            <person name="Pagani I."/>
            <person name="Cheng J.-F."/>
            <person name="Goodwin L."/>
            <person name="Han C."/>
            <person name="Hauser L."/>
            <person name="Land M."/>
            <person name="Lapidus A."/>
            <person name="Lucas S."/>
            <person name="Pitluck S."/>
            <person name="Woyke T."/>
            <person name="Stein L.Y."/>
            <person name="Murrell C."/>
        </authorList>
    </citation>
    <scope>NUCLEOTIDE SEQUENCE</scope>
    <source>
        <strain>MC09</strain>
    </source>
</reference>
<evidence type="ECO:0000313" key="1">
    <source>
        <dbReference type="EMBL" id="AEG02838.1"/>
    </source>
</evidence>
<dbReference type="RefSeq" id="WP_013821051.1">
    <property type="nucleotide sequence ID" value="NC_015572.1"/>
</dbReference>
<dbReference type="GO" id="GO:0006400">
    <property type="term" value="P:tRNA modification"/>
    <property type="evidence" value="ECO:0007669"/>
    <property type="project" value="InterPro"/>
</dbReference>
<dbReference type="KEGG" id="mmt:Metme_4498"/>
<dbReference type="EMBL" id="CP002738">
    <property type="protein sequence ID" value="AEG02838.1"/>
    <property type="molecule type" value="Genomic_DNA"/>
</dbReference>
<name>G0A4U7_METMM</name>
<organism evidence="1 2">
    <name type="scientific">Methylomonas methanica (strain DSM 25384 / MC09)</name>
    <dbReference type="NCBI Taxonomy" id="857087"/>
    <lineage>
        <taxon>Bacteria</taxon>
        <taxon>Pseudomonadati</taxon>
        <taxon>Pseudomonadota</taxon>
        <taxon>Gammaproteobacteria</taxon>
        <taxon>Methylococcales</taxon>
        <taxon>Methylococcaceae</taxon>
        <taxon>Methylomonas</taxon>
    </lineage>
</organism>
<dbReference type="AlphaFoldDB" id="G0A4U7"/>
<sequence length="328" mass="37437">MLAKRRGFYRDGKEIIRTPLLLPSFSSKGFGNIQNILKTTEEVIDGEILVSAYDIYHRNLEGPFDFAEAIFLDSGGYEAGVEEELASIPKHDHIPQPWNIEAYTEVVSKWQSSRPTVIISFDHPEARIDTSTQINRASETLHKDESIFSEILLKPEKESDWLVNVESVVKNIRRLEIFDSIGITEKEIGITQQERMTNIAIIRTALNNAGLGDKPIHVFGSLDTISTPLYFVAGADIFDGLTWLRFAYYNGMTIYKQNFATLQFGTRIKSHVVDGSCSYANYYYIKQMQGEMRNFLNNFDFNCFKHHKDIIEDAYKSVIEQLGGQHGR</sequence>
<gene>
    <name evidence="1" type="ordered locus">Metme_4498</name>
</gene>
<protein>
    <submittedName>
        <fullName evidence="1">Uncharacterized protein</fullName>
    </submittedName>
</protein>
<dbReference type="OrthoDB" id="8457080at2"/>
<dbReference type="Proteomes" id="UP000008888">
    <property type="component" value="Chromosome"/>
</dbReference>
<dbReference type="HOGENOM" id="CLU_815790_0_0_6"/>
<reference evidence="1 2" key="1">
    <citation type="journal article" date="2011" name="J. Bacteriol.">
        <title>Complete Genome Sequence of the Aerobic Marine Methanotroph Methylomonas methanica MC09.</title>
        <authorList>
            <person name="Boden R."/>
            <person name="Cunliffe M."/>
            <person name="Scanlan J."/>
            <person name="Moussard H."/>
            <person name="Kits K.D."/>
            <person name="Klotz M.G."/>
            <person name="Jetten M.S."/>
            <person name="Vuilleumier S."/>
            <person name="Han J."/>
            <person name="Peters L."/>
            <person name="Mikhailova N."/>
            <person name="Teshima H."/>
            <person name="Tapia R."/>
            <person name="Kyrpides N."/>
            <person name="Ivanova N."/>
            <person name="Pagani I."/>
            <person name="Cheng J.F."/>
            <person name="Goodwin L."/>
            <person name="Han C."/>
            <person name="Hauser L."/>
            <person name="Land M.L."/>
            <person name="Lapidus A."/>
            <person name="Lucas S."/>
            <person name="Pitluck S."/>
            <person name="Woyke T."/>
            <person name="Stein L."/>
            <person name="Murrell J.C."/>
        </authorList>
    </citation>
    <scope>NUCLEOTIDE SEQUENCE [LARGE SCALE GENOMIC DNA]</scope>
    <source>
        <strain evidence="1 2">MC09</strain>
    </source>
</reference>
<dbReference type="SUPFAM" id="SSF51713">
    <property type="entry name" value="tRNA-guanine transglycosylase"/>
    <property type="match status" value="1"/>
</dbReference>
<keyword evidence="2" id="KW-1185">Reference proteome</keyword>
<evidence type="ECO:0000313" key="2">
    <source>
        <dbReference type="Proteomes" id="UP000008888"/>
    </source>
</evidence>